<reference evidence="1 2" key="1">
    <citation type="journal article" date="2019" name="Sci. Rep.">
        <title>Orb-weaving spider Araneus ventricosus genome elucidates the spidroin gene catalogue.</title>
        <authorList>
            <person name="Kono N."/>
            <person name="Nakamura H."/>
            <person name="Ohtoshi R."/>
            <person name="Moran D.A.P."/>
            <person name="Shinohara A."/>
            <person name="Yoshida Y."/>
            <person name="Fujiwara M."/>
            <person name="Mori M."/>
            <person name="Tomita M."/>
            <person name="Arakawa K."/>
        </authorList>
    </citation>
    <scope>NUCLEOTIDE SEQUENCE [LARGE SCALE GENOMIC DNA]</scope>
</reference>
<keyword evidence="2" id="KW-1185">Reference proteome</keyword>
<dbReference type="Proteomes" id="UP000499080">
    <property type="component" value="Unassembled WGS sequence"/>
</dbReference>
<evidence type="ECO:0000313" key="1">
    <source>
        <dbReference type="EMBL" id="GBM19964.1"/>
    </source>
</evidence>
<gene>
    <name evidence="1" type="ORF">AVEN_78900_1</name>
</gene>
<dbReference type="Gene3D" id="3.40.33.10">
    <property type="entry name" value="CAP"/>
    <property type="match status" value="1"/>
</dbReference>
<dbReference type="EMBL" id="BGPR01167848">
    <property type="protein sequence ID" value="GBM19964.1"/>
    <property type="molecule type" value="Genomic_DNA"/>
</dbReference>
<dbReference type="InterPro" id="IPR035940">
    <property type="entry name" value="CAP_sf"/>
</dbReference>
<protein>
    <submittedName>
        <fullName evidence="1">Uncharacterized protein</fullName>
    </submittedName>
</protein>
<comment type="caution">
    <text evidence="1">The sequence shown here is derived from an EMBL/GenBank/DDBJ whole genome shotgun (WGS) entry which is preliminary data.</text>
</comment>
<name>A0A4Y2DWE8_ARAVE</name>
<proteinExistence type="predicted"/>
<evidence type="ECO:0000313" key="2">
    <source>
        <dbReference type="Proteomes" id="UP000499080"/>
    </source>
</evidence>
<sequence>NFGVGQNLAIQYASCSNCKEDDIIKPKWADAIKGLYDEVLDFHKSWLDNFQSGRAETYVEHFTQVGHSWRLQTKLLVTAIPSYSSPALKWDSRSTFCTLPPPRSTICGFCFYERAPLSFSRVVLQFYDPTHQMENEVGFPNFSTDCTGSHRIFELMRSFPNGLGHSLPESPA</sequence>
<dbReference type="AlphaFoldDB" id="A0A4Y2DWE8"/>
<accession>A0A4Y2DWE8</accession>
<feature type="non-terminal residue" evidence="1">
    <location>
        <position position="1"/>
    </location>
</feature>
<organism evidence="1 2">
    <name type="scientific">Araneus ventricosus</name>
    <name type="common">Orbweaver spider</name>
    <name type="synonym">Epeira ventricosa</name>
    <dbReference type="NCBI Taxonomy" id="182803"/>
    <lineage>
        <taxon>Eukaryota</taxon>
        <taxon>Metazoa</taxon>
        <taxon>Ecdysozoa</taxon>
        <taxon>Arthropoda</taxon>
        <taxon>Chelicerata</taxon>
        <taxon>Arachnida</taxon>
        <taxon>Araneae</taxon>
        <taxon>Araneomorphae</taxon>
        <taxon>Entelegynae</taxon>
        <taxon>Araneoidea</taxon>
        <taxon>Araneidae</taxon>
        <taxon>Araneus</taxon>
    </lineage>
</organism>